<gene>
    <name evidence="9" type="ORF">ACFO4O_03460</name>
</gene>
<dbReference type="Pfam" id="PF00672">
    <property type="entry name" value="HAMP"/>
    <property type="match status" value="1"/>
</dbReference>
<dbReference type="Pfam" id="PF00015">
    <property type="entry name" value="MCPsignal"/>
    <property type="match status" value="1"/>
</dbReference>
<proteinExistence type="inferred from homology"/>
<feature type="domain" description="Methyl-accepting transducer" evidence="7">
    <location>
        <begin position="422"/>
        <end position="634"/>
    </location>
</feature>
<evidence type="ECO:0000259" key="8">
    <source>
        <dbReference type="PROSITE" id="PS50885"/>
    </source>
</evidence>
<dbReference type="SMART" id="SM00283">
    <property type="entry name" value="MA"/>
    <property type="match status" value="1"/>
</dbReference>
<comment type="similarity">
    <text evidence="3">Belongs to the methyl-accepting chemotaxis (MCP) protein family.</text>
</comment>
<name>A0ABV9LUQ1_9ALTE</name>
<evidence type="ECO:0000313" key="10">
    <source>
        <dbReference type="Proteomes" id="UP001595897"/>
    </source>
</evidence>
<comment type="caution">
    <text evidence="9">The sequence shown here is derived from an EMBL/GenBank/DDBJ whole genome shotgun (WGS) entry which is preliminary data.</text>
</comment>
<dbReference type="PROSITE" id="PS50111">
    <property type="entry name" value="CHEMOTAXIS_TRANSDUC_2"/>
    <property type="match status" value="1"/>
</dbReference>
<feature type="transmembrane region" description="Helical" evidence="6">
    <location>
        <begin position="322"/>
        <end position="344"/>
    </location>
</feature>
<comment type="subcellular location">
    <subcellularLocation>
        <location evidence="1">Membrane</location>
    </subcellularLocation>
</comment>
<evidence type="ECO:0000256" key="6">
    <source>
        <dbReference type="SAM" id="Phobius"/>
    </source>
</evidence>
<dbReference type="PROSITE" id="PS50885">
    <property type="entry name" value="HAMP"/>
    <property type="match status" value="1"/>
</dbReference>
<dbReference type="CDD" id="cd11386">
    <property type="entry name" value="MCP_signal"/>
    <property type="match status" value="1"/>
</dbReference>
<dbReference type="InterPro" id="IPR003660">
    <property type="entry name" value="HAMP_dom"/>
</dbReference>
<dbReference type="Proteomes" id="UP001595897">
    <property type="component" value="Unassembled WGS sequence"/>
</dbReference>
<evidence type="ECO:0000256" key="4">
    <source>
        <dbReference type="PROSITE-ProRule" id="PRU00284"/>
    </source>
</evidence>
<evidence type="ECO:0000256" key="5">
    <source>
        <dbReference type="SAM" id="MobiDB-lite"/>
    </source>
</evidence>
<dbReference type="PANTHER" id="PTHR32089:SF70">
    <property type="entry name" value="ENERGY TAXIS MODULATING METHYL ACCEPTING SENSORY TRANSDUCER"/>
    <property type="match status" value="1"/>
</dbReference>
<reference evidence="10" key="1">
    <citation type="journal article" date="2019" name="Int. J. Syst. Evol. Microbiol.">
        <title>The Global Catalogue of Microorganisms (GCM) 10K type strain sequencing project: providing services to taxonomists for standard genome sequencing and annotation.</title>
        <authorList>
            <consortium name="The Broad Institute Genomics Platform"/>
            <consortium name="The Broad Institute Genome Sequencing Center for Infectious Disease"/>
            <person name="Wu L."/>
            <person name="Ma J."/>
        </authorList>
    </citation>
    <scope>NUCLEOTIDE SEQUENCE [LARGE SCALE GENOMIC DNA]</scope>
    <source>
        <strain evidence="10">KACC 12507</strain>
    </source>
</reference>
<dbReference type="EMBL" id="JBHSGU010000002">
    <property type="protein sequence ID" value="MFC4699213.1"/>
    <property type="molecule type" value="Genomic_DNA"/>
</dbReference>
<evidence type="ECO:0000256" key="1">
    <source>
        <dbReference type="ARBA" id="ARBA00004370"/>
    </source>
</evidence>
<keyword evidence="6" id="KW-1133">Transmembrane helix</keyword>
<organism evidence="9 10">
    <name type="scientific">Glaciecola siphonariae</name>
    <dbReference type="NCBI Taxonomy" id="521012"/>
    <lineage>
        <taxon>Bacteria</taxon>
        <taxon>Pseudomonadati</taxon>
        <taxon>Pseudomonadota</taxon>
        <taxon>Gammaproteobacteria</taxon>
        <taxon>Alteromonadales</taxon>
        <taxon>Alteromonadaceae</taxon>
        <taxon>Glaciecola</taxon>
    </lineage>
</organism>
<sequence length="671" mass="73112">MQLTVVRKMVIGFTSLALLLVITSVLSYIGLADIKDSAEEVAREKMPIQRVVTDLNVSILRLGTITTNAYFEDDKAGLDDLKAQFDVGYTHYSEALTQLSVLVASDNQEMLERIIANSNAYLNASNAMFDAKFTTINTSEALTAKAQSALNHADEASALMLDLSYLESDSPDLDTLIGMTTNIDNKLGLMLTNIKELVSLLDPEAVEQTIGNIEYNTSNVGVDADYAKRIGESIDDQGIFDIFDEEYASMRSALEAEDGAFALKRQQLALLAAASDKRTLSNQSIKKAIDDLTQLSEQANTAALDGQEDILSAVQANVIKSFAVSFIGIVATIVLAFIATRSIAKPLAYVNEKLRILSGGDLTQSLRQDGQDEFSELAKSVNQLIAGLRDLIGSIREKEQALNTAMLKSVEMGDRSLAQVAQQQGQIDTTSDNTRQVKDTSQSNLQQIQAADSQIESAIEQSETVVSLVEASRRQVNEQAQQAAHSVEIVNRLGENSNKIGSILDVIKTIAEQTNLLALNAAIEAARAGEQGRGFAVVADEVRTLATRTHDSTEEIEMMIGTLQQDSQRAVEAMNKGSEQVQKGVEITDQVTSQVQTIKQLIQGLADFNQQIVQDTHKQDGLLDDVVSRLNTIVELSRESEQSTRASNEATHEIELHMEGLSAAVKQFRME</sequence>
<feature type="region of interest" description="Disordered" evidence="5">
    <location>
        <begin position="423"/>
        <end position="444"/>
    </location>
</feature>
<dbReference type="InterPro" id="IPR004089">
    <property type="entry name" value="MCPsignal_dom"/>
</dbReference>
<dbReference type="SMART" id="SM00304">
    <property type="entry name" value="HAMP"/>
    <property type="match status" value="1"/>
</dbReference>
<accession>A0ABV9LUQ1</accession>
<evidence type="ECO:0000256" key="3">
    <source>
        <dbReference type="ARBA" id="ARBA00029447"/>
    </source>
</evidence>
<feature type="domain" description="HAMP" evidence="8">
    <location>
        <begin position="341"/>
        <end position="393"/>
    </location>
</feature>
<keyword evidence="10" id="KW-1185">Reference proteome</keyword>
<keyword evidence="2 4" id="KW-0807">Transducer</keyword>
<dbReference type="SUPFAM" id="SSF58104">
    <property type="entry name" value="Methyl-accepting chemotaxis protein (MCP) signaling domain"/>
    <property type="match status" value="1"/>
</dbReference>
<evidence type="ECO:0000256" key="2">
    <source>
        <dbReference type="ARBA" id="ARBA00023224"/>
    </source>
</evidence>
<protein>
    <submittedName>
        <fullName evidence="9">Methyl-accepting chemotaxis protein</fullName>
    </submittedName>
</protein>
<evidence type="ECO:0000313" key="9">
    <source>
        <dbReference type="EMBL" id="MFC4699213.1"/>
    </source>
</evidence>
<dbReference type="PANTHER" id="PTHR32089">
    <property type="entry name" value="METHYL-ACCEPTING CHEMOTAXIS PROTEIN MCPB"/>
    <property type="match status" value="1"/>
</dbReference>
<dbReference type="Gene3D" id="1.10.287.950">
    <property type="entry name" value="Methyl-accepting chemotaxis protein"/>
    <property type="match status" value="1"/>
</dbReference>
<dbReference type="CDD" id="cd06225">
    <property type="entry name" value="HAMP"/>
    <property type="match status" value="1"/>
</dbReference>
<dbReference type="RefSeq" id="WP_382405967.1">
    <property type="nucleotide sequence ID" value="NZ_JBHSGU010000002.1"/>
</dbReference>
<keyword evidence="6" id="KW-0472">Membrane</keyword>
<evidence type="ECO:0000259" key="7">
    <source>
        <dbReference type="PROSITE" id="PS50111"/>
    </source>
</evidence>
<keyword evidence="6" id="KW-0812">Transmembrane</keyword>